<organism evidence="12 13">
    <name type="scientific">Candidatus Woesebacteria bacterium CG_4_10_14_0_2_um_filter_39_14</name>
    <dbReference type="NCBI Taxonomy" id="1975054"/>
    <lineage>
        <taxon>Bacteria</taxon>
        <taxon>Candidatus Woeseibacteriota</taxon>
    </lineage>
</organism>
<comment type="caution">
    <text evidence="9">Lacks conserved residue(s) required for the propagation of feature annotation.</text>
</comment>
<comment type="subcellular location">
    <subcellularLocation>
        <location evidence="1 9 10">Cytoplasm</location>
    </subcellularLocation>
</comment>
<evidence type="ECO:0000256" key="5">
    <source>
        <dbReference type="ARBA" id="ARBA00022705"/>
    </source>
</evidence>
<dbReference type="NCBIfam" id="TIGR00611">
    <property type="entry name" value="recf"/>
    <property type="match status" value="1"/>
</dbReference>
<dbReference type="GO" id="GO:0006260">
    <property type="term" value="P:DNA replication"/>
    <property type="evidence" value="ECO:0007669"/>
    <property type="project" value="UniProtKB-UniRule"/>
</dbReference>
<comment type="similarity">
    <text evidence="2 9 10">Belongs to the RecF family.</text>
</comment>
<evidence type="ECO:0000256" key="1">
    <source>
        <dbReference type="ARBA" id="ARBA00004496"/>
    </source>
</evidence>
<evidence type="ECO:0000313" key="13">
    <source>
        <dbReference type="Proteomes" id="UP000229753"/>
    </source>
</evidence>
<evidence type="ECO:0000256" key="8">
    <source>
        <dbReference type="ARBA" id="ARBA00023125"/>
    </source>
</evidence>
<gene>
    <name evidence="9" type="primary">recF</name>
    <name evidence="12" type="ORF">COY29_06150</name>
</gene>
<keyword evidence="4 9" id="KW-0963">Cytoplasm</keyword>
<keyword evidence="9 10" id="KW-0234">DNA repair</keyword>
<dbReference type="Gene3D" id="1.20.1050.90">
    <property type="entry name" value="RecF/RecN/SMC, N-terminal domain"/>
    <property type="match status" value="1"/>
</dbReference>
<dbReference type="Proteomes" id="UP000229753">
    <property type="component" value="Unassembled WGS sequence"/>
</dbReference>
<dbReference type="PROSITE" id="PS00618">
    <property type="entry name" value="RECF_2"/>
    <property type="match status" value="1"/>
</dbReference>
<dbReference type="Pfam" id="PF02463">
    <property type="entry name" value="SMC_N"/>
    <property type="match status" value="1"/>
</dbReference>
<evidence type="ECO:0000259" key="11">
    <source>
        <dbReference type="Pfam" id="PF02463"/>
    </source>
</evidence>
<dbReference type="PROSITE" id="PS00617">
    <property type="entry name" value="RECF_1"/>
    <property type="match status" value="1"/>
</dbReference>
<dbReference type="GO" id="GO:0005737">
    <property type="term" value="C:cytoplasm"/>
    <property type="evidence" value="ECO:0007669"/>
    <property type="project" value="UniProtKB-SubCell"/>
</dbReference>
<evidence type="ECO:0000256" key="7">
    <source>
        <dbReference type="ARBA" id="ARBA00022840"/>
    </source>
</evidence>
<keyword evidence="9 10" id="KW-0742">SOS response</keyword>
<dbReference type="Gene3D" id="3.40.50.300">
    <property type="entry name" value="P-loop containing nucleotide triphosphate hydrolases"/>
    <property type="match status" value="1"/>
</dbReference>
<keyword evidence="6 9" id="KW-0547">Nucleotide-binding</keyword>
<evidence type="ECO:0000256" key="9">
    <source>
        <dbReference type="HAMAP-Rule" id="MF_00365"/>
    </source>
</evidence>
<keyword evidence="8 9" id="KW-0238">DNA-binding</keyword>
<evidence type="ECO:0000313" key="12">
    <source>
        <dbReference type="EMBL" id="PIZ46745.1"/>
    </source>
</evidence>
<name>A0A2M7TJN7_9BACT</name>
<evidence type="ECO:0000256" key="6">
    <source>
        <dbReference type="ARBA" id="ARBA00022741"/>
    </source>
</evidence>
<dbReference type="EMBL" id="PFNO01000207">
    <property type="protein sequence ID" value="PIZ46745.1"/>
    <property type="molecule type" value="Genomic_DNA"/>
</dbReference>
<proteinExistence type="inferred from homology"/>
<dbReference type="InterPro" id="IPR001238">
    <property type="entry name" value="DNA-binding_RecF"/>
</dbReference>
<evidence type="ECO:0000256" key="3">
    <source>
        <dbReference type="ARBA" id="ARBA00020170"/>
    </source>
</evidence>
<feature type="domain" description="RecF/RecN/SMC N-terminal" evidence="11">
    <location>
        <begin position="6"/>
        <end position="339"/>
    </location>
</feature>
<comment type="function">
    <text evidence="9 10">The RecF protein is involved in DNA metabolism; it is required for DNA replication and normal SOS inducibility. RecF binds preferentially to single-stranded, linear DNA. It also seems to bind ATP.</text>
</comment>
<dbReference type="SUPFAM" id="SSF52540">
    <property type="entry name" value="P-loop containing nucleoside triphosphate hydrolases"/>
    <property type="match status" value="1"/>
</dbReference>
<dbReference type="HAMAP" id="MF_00365">
    <property type="entry name" value="RecF"/>
    <property type="match status" value="1"/>
</dbReference>
<dbReference type="GO" id="GO:0003697">
    <property type="term" value="F:single-stranded DNA binding"/>
    <property type="evidence" value="ECO:0007669"/>
    <property type="project" value="UniProtKB-UniRule"/>
</dbReference>
<evidence type="ECO:0000256" key="2">
    <source>
        <dbReference type="ARBA" id="ARBA00008016"/>
    </source>
</evidence>
<dbReference type="AlphaFoldDB" id="A0A2M7TJN7"/>
<keyword evidence="5 9" id="KW-0235">DNA replication</keyword>
<protein>
    <recommendedName>
        <fullName evidence="3 9">DNA replication and repair protein RecF</fullName>
    </recommendedName>
</protein>
<dbReference type="GO" id="GO:0006302">
    <property type="term" value="P:double-strand break repair"/>
    <property type="evidence" value="ECO:0007669"/>
    <property type="project" value="TreeGrafter"/>
</dbReference>
<accession>A0A2M7TJN7</accession>
<sequence length="351" mass="40848">MPKMILKKIHLQNFRNYSSQEFTFTEGINLIVGPNTVGKTNLLEAIYLLASRKSFRARLEKEMIQRNKEVARLKGQILSDGEKKLLEIVLIRGEINGSRVGKKKYLVNGVPRRMIDFLENFRVVYFGPQDLEIVVDSPSIRRGWLDLVLEQADKNYRRANLSYQKGLRQRNRLLEQIRDENKPRSSLFFWDKLLIGNGQLITEKREEFLNFINENHEFFGQLEIYYDKSLISETRLAKYAQEEVAAGATLVGPHRDDFEVGQDGQNLHAYGSRGEQRTAVFNLKLAELEFLSEKTGQRAVLLLDDIFSELDHQRRKHLLTVIPKQQTIITTTDIHLVEKNYLQEMEVIKLP</sequence>
<reference evidence="13" key="1">
    <citation type="submission" date="2017-09" db="EMBL/GenBank/DDBJ databases">
        <title>Depth-based differentiation of microbial function through sediment-hosted aquifers and enrichment of novel symbionts in the deep terrestrial subsurface.</title>
        <authorList>
            <person name="Probst A.J."/>
            <person name="Ladd B."/>
            <person name="Jarett J.K."/>
            <person name="Geller-Mcgrath D.E."/>
            <person name="Sieber C.M.K."/>
            <person name="Emerson J.B."/>
            <person name="Anantharaman K."/>
            <person name="Thomas B.C."/>
            <person name="Malmstrom R."/>
            <person name="Stieglmeier M."/>
            <person name="Klingl A."/>
            <person name="Woyke T."/>
            <person name="Ryan C.M."/>
            <person name="Banfield J.F."/>
        </authorList>
    </citation>
    <scope>NUCLEOTIDE SEQUENCE [LARGE SCALE GENOMIC DNA]</scope>
</reference>
<dbReference type="GO" id="GO:0000731">
    <property type="term" value="P:DNA synthesis involved in DNA repair"/>
    <property type="evidence" value="ECO:0007669"/>
    <property type="project" value="TreeGrafter"/>
</dbReference>
<dbReference type="GO" id="GO:0009432">
    <property type="term" value="P:SOS response"/>
    <property type="evidence" value="ECO:0007669"/>
    <property type="project" value="UniProtKB-UniRule"/>
</dbReference>
<evidence type="ECO:0000256" key="4">
    <source>
        <dbReference type="ARBA" id="ARBA00022490"/>
    </source>
</evidence>
<dbReference type="InterPro" id="IPR027417">
    <property type="entry name" value="P-loop_NTPase"/>
</dbReference>
<dbReference type="InterPro" id="IPR042174">
    <property type="entry name" value="RecF_2"/>
</dbReference>
<dbReference type="PANTHER" id="PTHR32182">
    <property type="entry name" value="DNA REPLICATION AND REPAIR PROTEIN RECF"/>
    <property type="match status" value="1"/>
</dbReference>
<dbReference type="InterPro" id="IPR018078">
    <property type="entry name" value="DNA-binding_RecF_CS"/>
</dbReference>
<keyword evidence="9 10" id="KW-0227">DNA damage</keyword>
<evidence type="ECO:0000256" key="10">
    <source>
        <dbReference type="RuleBase" id="RU000578"/>
    </source>
</evidence>
<dbReference type="InterPro" id="IPR003395">
    <property type="entry name" value="RecF/RecN/SMC_N"/>
</dbReference>
<comment type="caution">
    <text evidence="12">The sequence shown here is derived from an EMBL/GenBank/DDBJ whole genome shotgun (WGS) entry which is preliminary data.</text>
</comment>
<dbReference type="PANTHER" id="PTHR32182:SF0">
    <property type="entry name" value="DNA REPLICATION AND REPAIR PROTEIN RECF"/>
    <property type="match status" value="1"/>
</dbReference>
<dbReference type="GO" id="GO:0005524">
    <property type="term" value="F:ATP binding"/>
    <property type="evidence" value="ECO:0007669"/>
    <property type="project" value="UniProtKB-UniRule"/>
</dbReference>
<keyword evidence="7 9" id="KW-0067">ATP-binding</keyword>